<dbReference type="OMA" id="IQMIKAP"/>
<keyword evidence="3" id="KW-0472">Membrane</keyword>
<feature type="region of interest" description="Disordered" evidence="2">
    <location>
        <begin position="120"/>
        <end position="148"/>
    </location>
</feature>
<feature type="compositionally biased region" description="Polar residues" evidence="2">
    <location>
        <begin position="1048"/>
        <end position="1061"/>
    </location>
</feature>
<dbReference type="Proteomes" id="UP000030854">
    <property type="component" value="Unassembled WGS sequence"/>
</dbReference>
<dbReference type="HOGENOM" id="CLU_258998_0_0_1"/>
<keyword evidence="3" id="KW-0812">Transmembrane</keyword>
<keyword evidence="1" id="KW-0175">Coiled coil</keyword>
<comment type="caution">
    <text evidence="4">The sequence shown here is derived from an EMBL/GenBank/DDBJ whole genome shotgun (WGS) entry which is preliminary data.</text>
</comment>
<feature type="compositionally biased region" description="Low complexity" evidence="2">
    <location>
        <begin position="120"/>
        <end position="130"/>
    </location>
</feature>
<evidence type="ECO:0000313" key="4">
    <source>
        <dbReference type="EMBL" id="KHJ30338.1"/>
    </source>
</evidence>
<protein>
    <submittedName>
        <fullName evidence="4">Uncharacterized protein</fullName>
    </submittedName>
</protein>
<feature type="compositionally biased region" description="Polar residues" evidence="2">
    <location>
        <begin position="138"/>
        <end position="148"/>
    </location>
</feature>
<keyword evidence="3" id="KW-1133">Transmembrane helix</keyword>
<feature type="transmembrane region" description="Helical" evidence="3">
    <location>
        <begin position="20"/>
        <end position="39"/>
    </location>
</feature>
<name>A0A0B1NWL8_UNCNE</name>
<keyword evidence="5" id="KW-1185">Reference proteome</keyword>
<proteinExistence type="predicted"/>
<reference evidence="4 5" key="1">
    <citation type="journal article" date="2014" name="BMC Genomics">
        <title>Adaptive genomic structural variation in the grape powdery mildew pathogen, Erysiphe necator.</title>
        <authorList>
            <person name="Jones L."/>
            <person name="Riaz S."/>
            <person name="Morales-Cruz A."/>
            <person name="Amrine K.C."/>
            <person name="McGuire B."/>
            <person name="Gubler W.D."/>
            <person name="Walker M.A."/>
            <person name="Cantu D."/>
        </authorList>
    </citation>
    <scope>NUCLEOTIDE SEQUENCE [LARGE SCALE GENOMIC DNA]</scope>
    <source>
        <strain evidence="5">c</strain>
    </source>
</reference>
<sequence>MKRQNGSNESIQAKAKGRALIFGIFGFMVWTGTSVPMILGFSEFMLLLKTLLPAVGILIIIGIITIMPGYFVTQSQDTISTTDALSPYMGPASSSQNAAKVSAGSPSSAYMRGRSLYVVNPSSTPNDSPTPFGPSRGITKTNENTPQNSVVNINESNDSVPTFLTNAKLRENSTSDTIQSTSSYTPGYRGSSGIFPPQGNNQAALAPAIVGEIGPNPGTVNPTSTLPLIKRSILKWPLKSEKQSIRNLPISNPIYLDEKENDFESFVRMPTVELEQAIFNERQRRDAQAAKSNILSDASTRNSLTILRANLEPTTEINPANLKTTNIIVKSSSNEDKEIIFSASQIDEVVTASEINVNKDTKIASILTPYSPSYYAKKIPDYSYETSRATSILASPIPDELRRRSPMQKTNMKSPAKSTLILSPNRVTPPILDSQRLQQQEISVMKAENAMGSERIMLVNEIVYDRPDIVNNILKSVSGENSNILRGYPNMLEGNSDLLGPNKLDIEKPIYCTIKDEPELLPSVIDRPRPIQRRISRIISSGRRRSKSLGIIKSRATMTEAGTITLDPLPLPPPLPTRAANLKRLLQGDTSNMVHEEERLKYLFPAPPENQRLVNKLRRNLSLPNLAQMPSYKSLHNDIVSPDKPPNESMILDRLQNTSQSIDRDSEATSQMVSKISKKSSGVEDFGIFVSEKFDLTPRAPNSLNIIAISTEQQSTYNANLHNYQSSSNQTPNEDDTIDWDWLAELDPYETPVKKQSLTVNKTSVVNNMETQALNFDANSKDHEIVTVMLKTPVNDNDEGRRNQPPAIMFMPEENSRSISVNQKDKKSSSMKINQKVRRKLSEARDSWYCRIGERMPSFSGKRNEVFQTNKIPPPLILDRSKVEPIPEVRYSEPTPPYYPHESTNRALESQLSRMEEQEQNSIELLNEKIPINNAEIPLLESLEKEMEEQSNQWQNLQNNLDRESFISAISQLPTDSPRDSQKLITLGKINDICKHRVSNLSAISNNSDNISTDTWKKQLTEAQISYTNLYKQRSSYFKFSNFQISSPTPPESLNSETENNFESEDHNETPRPIRASISGNKNLLWRPAFPSNNNTSNIMWKPSNHSSANKDIIPPAADLRPPKRYTEQSLSIKSHSLWSKKAKNSNKTRSVSSWLSQTEIQPNYQNSEKMLNNFEPSDNIVDSYGKDNSFYSKLDDGYENMESLEDMEEIGDFNQYEEKFNESTLLTIAALLKTDNIPSDKSLLPLRQEIYSGTLIDDFPSQEFFPQDSVLPLTINQNFSTSQINNFQMYNLPTPTNIDYQGRESNNQFLEARESPKKISYIDALEEVSNR</sequence>
<feature type="region of interest" description="Disordered" evidence="2">
    <location>
        <begin position="1048"/>
        <end position="1078"/>
    </location>
</feature>
<accession>A0A0B1NWL8</accession>
<feature type="transmembrane region" description="Helical" evidence="3">
    <location>
        <begin position="51"/>
        <end position="71"/>
    </location>
</feature>
<evidence type="ECO:0000256" key="1">
    <source>
        <dbReference type="SAM" id="Coils"/>
    </source>
</evidence>
<feature type="region of interest" description="Disordered" evidence="2">
    <location>
        <begin position="816"/>
        <end position="837"/>
    </location>
</feature>
<evidence type="ECO:0000313" key="5">
    <source>
        <dbReference type="Proteomes" id="UP000030854"/>
    </source>
</evidence>
<feature type="coiled-coil region" evidence="1">
    <location>
        <begin position="901"/>
        <end position="964"/>
    </location>
</feature>
<dbReference type="EMBL" id="JNVN01004450">
    <property type="protein sequence ID" value="KHJ30338.1"/>
    <property type="molecule type" value="Genomic_DNA"/>
</dbReference>
<evidence type="ECO:0000256" key="2">
    <source>
        <dbReference type="SAM" id="MobiDB-lite"/>
    </source>
</evidence>
<organism evidence="4 5">
    <name type="scientific">Uncinula necator</name>
    <name type="common">Grape powdery mildew</name>
    <dbReference type="NCBI Taxonomy" id="52586"/>
    <lineage>
        <taxon>Eukaryota</taxon>
        <taxon>Fungi</taxon>
        <taxon>Dikarya</taxon>
        <taxon>Ascomycota</taxon>
        <taxon>Pezizomycotina</taxon>
        <taxon>Leotiomycetes</taxon>
        <taxon>Erysiphales</taxon>
        <taxon>Erysiphaceae</taxon>
        <taxon>Erysiphe</taxon>
    </lineage>
</organism>
<dbReference type="STRING" id="52586.A0A0B1NWL8"/>
<gene>
    <name evidence="4" type="ORF">EV44_g4481</name>
</gene>
<evidence type="ECO:0000256" key="3">
    <source>
        <dbReference type="SAM" id="Phobius"/>
    </source>
</evidence>